<feature type="compositionally biased region" description="Polar residues" evidence="1">
    <location>
        <begin position="236"/>
        <end position="304"/>
    </location>
</feature>
<feature type="compositionally biased region" description="Pro residues" evidence="1">
    <location>
        <begin position="154"/>
        <end position="195"/>
    </location>
</feature>
<feature type="compositionally biased region" description="Low complexity" evidence="1">
    <location>
        <begin position="363"/>
        <end position="374"/>
    </location>
</feature>
<evidence type="ECO:0000256" key="1">
    <source>
        <dbReference type="SAM" id="MobiDB-lite"/>
    </source>
</evidence>
<feature type="region of interest" description="Disordered" evidence="1">
    <location>
        <begin position="50"/>
        <end position="69"/>
    </location>
</feature>
<gene>
    <name evidence="2" type="ORF">ACFFRH_15940</name>
</gene>
<organism evidence="2 3">
    <name type="scientific">Streptosporangium vulgare</name>
    <dbReference type="NCBI Taxonomy" id="46190"/>
    <lineage>
        <taxon>Bacteria</taxon>
        <taxon>Bacillati</taxon>
        <taxon>Actinomycetota</taxon>
        <taxon>Actinomycetes</taxon>
        <taxon>Streptosporangiales</taxon>
        <taxon>Streptosporangiaceae</taxon>
        <taxon>Streptosporangium</taxon>
    </lineage>
</organism>
<comment type="caution">
    <text evidence="2">The sequence shown here is derived from an EMBL/GenBank/DDBJ whole genome shotgun (WGS) entry which is preliminary data.</text>
</comment>
<dbReference type="EMBL" id="JBHMBS010000006">
    <property type="protein sequence ID" value="MFB9676973.1"/>
    <property type="molecule type" value="Genomic_DNA"/>
</dbReference>
<feature type="region of interest" description="Disordered" evidence="1">
    <location>
        <begin position="559"/>
        <end position="663"/>
    </location>
</feature>
<feature type="region of interest" description="Disordered" evidence="1">
    <location>
        <begin position="121"/>
        <end position="439"/>
    </location>
</feature>
<feature type="compositionally biased region" description="Pro residues" evidence="1">
    <location>
        <begin position="130"/>
        <end position="144"/>
    </location>
</feature>
<proteinExistence type="predicted"/>
<protein>
    <submittedName>
        <fullName evidence="2">Uncharacterized protein</fullName>
    </submittedName>
</protein>
<evidence type="ECO:0000313" key="3">
    <source>
        <dbReference type="Proteomes" id="UP001589610"/>
    </source>
</evidence>
<feature type="compositionally biased region" description="Polar residues" evidence="1">
    <location>
        <begin position="387"/>
        <end position="400"/>
    </location>
</feature>
<evidence type="ECO:0000313" key="2">
    <source>
        <dbReference type="EMBL" id="MFB9676973.1"/>
    </source>
</evidence>
<accession>A0ABV5TCZ4</accession>
<dbReference type="RefSeq" id="WP_344743879.1">
    <property type="nucleotide sequence ID" value="NZ_BAAAWW010000035.1"/>
</dbReference>
<dbReference type="Proteomes" id="UP001589610">
    <property type="component" value="Unassembled WGS sequence"/>
</dbReference>
<reference evidence="2 3" key="1">
    <citation type="submission" date="2024-09" db="EMBL/GenBank/DDBJ databases">
        <authorList>
            <person name="Sun Q."/>
            <person name="Mori K."/>
        </authorList>
    </citation>
    <scope>NUCLEOTIDE SEQUENCE [LARGE SCALE GENOMIC DNA]</scope>
    <source>
        <strain evidence="2 3">JCM 3028</strain>
    </source>
</reference>
<sequence>MITASVAIGVFGAGAGLGTVIAMRPDPGEGQVMKLAAGTYLLDDQAGAWTSNSAPGGDQPLPLSGADAGSTIADGARRAAAAGDQRVCLTATTDGHALGGSAEGCVALPVLGVAAAAAAPLQRPGNPKSTPTPPSAPKTNPPTKPATTKKADPPAAPNPAPVQPAPNPGPAQPPAQPPPVNNQPVQPPAPPPPTPTKKISGNISESENENGSVIQRPEEKKVEVVSPPKPAPESGGTRSSAPSRSSQPEGGNGRSQPPAANNGDRQQQPNEGNRRSQPPANNNGDRQQPQPQPTGGNRQSQPQPTGLKPPQPQPTGGNRQQPTTTARPPQPGDNARNPRPTGTLRPAIRSGTGRPLVPSGESTRTTAPPGTRPTGDVDPVQPPGGQKRSQAPSPSRTSAGPSRPVQPQPSVGPGENASRGPDGTVLMPADPRLPGGGPDGGVSLPVFENPELLRRAYEALGLDRGMRYTDENGVWDLNIAPPGTPPCRNYTTEEIQALSASQGPSPSPGAQAMIPRDSCLWPAFIRWLYAEPAPGQISNWTKFTGLPQRNLELVVTDVPPVPLPSPIPSDNAVPQPDQGQPDQGRTDQRQGVPGEEEPWEPDTGGLNPAQPGPEDAVAPRDPGGGGDDVPQQWPGENTVPFQSDQGRSDQGRSEPDPVEYDGR</sequence>
<feature type="compositionally biased region" description="Polar residues" evidence="1">
    <location>
        <begin position="199"/>
        <end position="213"/>
    </location>
</feature>
<feature type="compositionally biased region" description="Basic and acidic residues" evidence="1">
    <location>
        <begin position="646"/>
        <end position="663"/>
    </location>
</feature>
<name>A0ABV5TCZ4_9ACTN</name>
<feature type="compositionally biased region" description="Low complexity" evidence="1">
    <location>
        <begin position="568"/>
        <end position="583"/>
    </location>
</feature>
<keyword evidence="3" id="KW-1185">Reference proteome</keyword>